<keyword evidence="2" id="KW-0472">Membrane</keyword>
<accession>A0A6A8GI02</accession>
<keyword evidence="2" id="KW-0812">Transmembrane</keyword>
<dbReference type="EMBL" id="WKJO01000001">
    <property type="protein sequence ID" value="MRX22102.1"/>
    <property type="molecule type" value="Genomic_DNA"/>
</dbReference>
<reference evidence="3 4" key="1">
    <citation type="submission" date="2019-11" db="EMBL/GenBank/DDBJ databases">
        <title>Whole genome sequence of Haloferax sp. MBLA0076.</title>
        <authorList>
            <person name="Seo M.-J."/>
            <person name="Cho E.-S."/>
        </authorList>
    </citation>
    <scope>NUCLEOTIDE SEQUENCE [LARGE SCALE GENOMIC DNA]</scope>
    <source>
        <strain evidence="3 4">MBLA0076</strain>
    </source>
</reference>
<sequence length="93" mass="10530">MSIVLGGISFDLLYGLTAVVFVVALAVAAARWRVMRNDDEARPPEQQPEESYGYPLASWRYVYDLDKADAERAVKSVHEQAETLSEAEKQRKR</sequence>
<dbReference type="RefSeq" id="WP_151162648.1">
    <property type="nucleotide sequence ID" value="NZ_WKJO01000001.1"/>
</dbReference>
<organism evidence="3 4">
    <name type="scientific">Haloferax litoreum</name>
    <dbReference type="NCBI Taxonomy" id="2666140"/>
    <lineage>
        <taxon>Archaea</taxon>
        <taxon>Methanobacteriati</taxon>
        <taxon>Methanobacteriota</taxon>
        <taxon>Stenosarchaea group</taxon>
        <taxon>Halobacteria</taxon>
        <taxon>Halobacteriales</taxon>
        <taxon>Haloferacaceae</taxon>
        <taxon>Haloferax</taxon>
    </lineage>
</organism>
<evidence type="ECO:0000256" key="2">
    <source>
        <dbReference type="SAM" id="Phobius"/>
    </source>
</evidence>
<evidence type="ECO:0000256" key="1">
    <source>
        <dbReference type="SAM" id="MobiDB-lite"/>
    </source>
</evidence>
<evidence type="ECO:0000313" key="3">
    <source>
        <dbReference type="EMBL" id="MRX22102.1"/>
    </source>
</evidence>
<dbReference type="Proteomes" id="UP000439022">
    <property type="component" value="Unassembled WGS sequence"/>
</dbReference>
<feature type="transmembrane region" description="Helical" evidence="2">
    <location>
        <begin position="12"/>
        <end position="32"/>
    </location>
</feature>
<protein>
    <submittedName>
        <fullName evidence="3">Uncharacterized protein</fullName>
    </submittedName>
</protein>
<keyword evidence="4" id="KW-1185">Reference proteome</keyword>
<evidence type="ECO:0000313" key="4">
    <source>
        <dbReference type="Proteomes" id="UP000439022"/>
    </source>
</evidence>
<dbReference type="AlphaFoldDB" id="A0A6A8GI02"/>
<comment type="caution">
    <text evidence="3">The sequence shown here is derived from an EMBL/GenBank/DDBJ whole genome shotgun (WGS) entry which is preliminary data.</text>
</comment>
<name>A0A6A8GI02_9EURY</name>
<gene>
    <name evidence="3" type="ORF">GJR96_09055</name>
</gene>
<proteinExistence type="predicted"/>
<feature type="region of interest" description="Disordered" evidence="1">
    <location>
        <begin position="74"/>
        <end position="93"/>
    </location>
</feature>
<keyword evidence="2" id="KW-1133">Transmembrane helix</keyword>